<name>A0A157SV75_9BORD</name>
<dbReference type="Proteomes" id="UP000076825">
    <property type="component" value="Chromosome 1"/>
</dbReference>
<evidence type="ECO:0000313" key="3">
    <source>
        <dbReference type="EMBL" id="SAI73826.1"/>
    </source>
</evidence>
<reference evidence="3 4" key="1">
    <citation type="submission" date="2016-04" db="EMBL/GenBank/DDBJ databases">
        <authorList>
            <consortium name="Pathogen Informatics"/>
        </authorList>
    </citation>
    <scope>NUCLEOTIDE SEQUENCE [LARGE SCALE GENOMIC DNA]</scope>
    <source>
        <strain evidence="3 4">H044680328</strain>
    </source>
</reference>
<proteinExistence type="predicted"/>
<accession>A0A157SV75</accession>
<keyword evidence="4" id="KW-1185">Reference proteome</keyword>
<keyword evidence="1" id="KW-0812">Transmembrane</keyword>
<dbReference type="EMBL" id="LT546645">
    <property type="protein sequence ID" value="SAI66488.1"/>
    <property type="molecule type" value="Genomic_DNA"/>
</dbReference>
<dbReference type="OrthoDB" id="8656040at2"/>
<gene>
    <name evidence="2" type="ORF">SAMEA3906487_00283</name>
    <name evidence="3" type="ORF">SAMEA3906487_03863</name>
</gene>
<evidence type="ECO:0000313" key="2">
    <source>
        <dbReference type="EMBL" id="SAI66488.1"/>
    </source>
</evidence>
<evidence type="ECO:0000313" key="4">
    <source>
        <dbReference type="Proteomes" id="UP000076825"/>
    </source>
</evidence>
<dbReference type="STRING" id="123899.SAMEA3906487_00283"/>
<dbReference type="KEGG" id="btrm:SAMEA390648703863"/>
<dbReference type="PATRIC" id="fig|123899.6.peg.264"/>
<feature type="transmembrane region" description="Helical" evidence="1">
    <location>
        <begin position="12"/>
        <end position="35"/>
    </location>
</feature>
<feature type="transmembrane region" description="Helical" evidence="1">
    <location>
        <begin position="89"/>
        <end position="115"/>
    </location>
</feature>
<feature type="transmembrane region" description="Helical" evidence="1">
    <location>
        <begin position="47"/>
        <end position="69"/>
    </location>
</feature>
<dbReference type="RefSeq" id="WP_063491431.1">
    <property type="nucleotide sequence ID" value="NZ_CP016340.1"/>
</dbReference>
<dbReference type="EMBL" id="LT546645">
    <property type="protein sequence ID" value="SAI73826.1"/>
    <property type="molecule type" value="Genomic_DNA"/>
</dbReference>
<keyword evidence="1" id="KW-1133">Transmembrane helix</keyword>
<protein>
    <submittedName>
        <fullName evidence="3">Phage-related membrane protein</fullName>
    </submittedName>
</protein>
<sequence length="147" mass="15730">MEPSTTGVGGWAAIKLALAFGLPAALAAALGLLIMPPRTAREFVTRIVCTVVSSFAFGPLLAIGMLSWRPSLAEQAHWLAQRAGTGEDSLLAMLYMLGPCMLLAGLPAWWVLGAYMRCMASMREKGLLAWLGEVRGRLLGWRRGGEG</sequence>
<dbReference type="KEGG" id="btrm:SAMEA390648700283"/>
<dbReference type="GeneID" id="56588906"/>
<evidence type="ECO:0000256" key="1">
    <source>
        <dbReference type="SAM" id="Phobius"/>
    </source>
</evidence>
<organism evidence="3 4">
    <name type="scientific">Bordetella trematum</name>
    <dbReference type="NCBI Taxonomy" id="123899"/>
    <lineage>
        <taxon>Bacteria</taxon>
        <taxon>Pseudomonadati</taxon>
        <taxon>Pseudomonadota</taxon>
        <taxon>Betaproteobacteria</taxon>
        <taxon>Burkholderiales</taxon>
        <taxon>Alcaligenaceae</taxon>
        <taxon>Bordetella</taxon>
    </lineage>
</organism>
<keyword evidence="1" id="KW-0472">Membrane</keyword>
<dbReference type="AlphaFoldDB" id="A0A157SV75"/>